<proteinExistence type="predicted"/>
<dbReference type="PROSITE" id="PS50199">
    <property type="entry name" value="ZF_RANBP2_2"/>
    <property type="match status" value="1"/>
</dbReference>
<comment type="subcellular location">
    <subcellularLocation>
        <location evidence="2">Cytoplasm</location>
        <location evidence="2">Perinuclear region</location>
    </subcellularLocation>
    <subcellularLocation>
        <location evidence="1">Nucleus membrane</location>
        <topology evidence="1">Peripheral membrane protein</topology>
        <orientation evidence="1">Cytoplasmic side</orientation>
    </subcellularLocation>
</comment>
<evidence type="ECO:0000256" key="5">
    <source>
        <dbReference type="ARBA" id="ARBA00022771"/>
    </source>
</evidence>
<dbReference type="AlphaFoldDB" id="M1K9H7"/>
<dbReference type="VEuPathDB" id="MicrosporidiaDB:ECU07_0770"/>
<dbReference type="SUPFAM" id="SSF90209">
    <property type="entry name" value="Ran binding protein zinc finger-like"/>
    <property type="match status" value="1"/>
</dbReference>
<dbReference type="Pfam" id="PF05021">
    <property type="entry name" value="NPL4"/>
    <property type="match status" value="1"/>
</dbReference>
<dbReference type="CDD" id="cd08061">
    <property type="entry name" value="MPN_NPL4"/>
    <property type="match status" value="1"/>
</dbReference>
<dbReference type="GO" id="GO:0008270">
    <property type="term" value="F:zinc ion binding"/>
    <property type="evidence" value="ECO:0007669"/>
    <property type="project" value="UniProtKB-KW"/>
</dbReference>
<name>M1K9H7_ENCCN</name>
<evidence type="ECO:0000256" key="1">
    <source>
        <dbReference type="ARBA" id="ARBA00004335"/>
    </source>
</evidence>
<organism evidence="9">
    <name type="scientific">Encephalitozoon cuniculi</name>
    <name type="common">Microsporidian parasite</name>
    <dbReference type="NCBI Taxonomy" id="6035"/>
    <lineage>
        <taxon>Eukaryota</taxon>
        <taxon>Fungi</taxon>
        <taxon>Fungi incertae sedis</taxon>
        <taxon>Microsporidia</taxon>
        <taxon>Unikaryonidae</taxon>
        <taxon>Encephalitozoon</taxon>
    </lineage>
</organism>
<dbReference type="VEuPathDB" id="MicrosporidiaDB:AEWQ_070730"/>
<evidence type="ECO:0000256" key="4">
    <source>
        <dbReference type="ARBA" id="ARBA00022723"/>
    </source>
</evidence>
<feature type="domain" description="RanBP2-type" evidence="8">
    <location>
        <begin position="477"/>
        <end position="505"/>
    </location>
</feature>
<dbReference type="InterPro" id="IPR007716">
    <property type="entry name" value="NPL4_Zn-bd_put"/>
</dbReference>
<sequence length="505" mass="57626">MIFIVRGPEGQRRVEVDESKVLGPQLLAFFEVGQISVFPAPDGKGELDKSQAPDALGLRNGQVLYVEYEKKRDVPKPKQDCSKGIKREKDSMMCQHDSNAMCSNCAPLDPWDEKYYKDNMIKYLSFGSYCEMMKSKKKELGVESHSVGTCEDHGPHAKCNRCQEKNIILAPQVFRMVDHVEFDGKHLVENFIRNWRESGRQRFGFLVGRYMDHEMIPLGTKAVVSGIWEPEQEDYPDGFVITGSMDAPFSGTGLEIVGMIYTDILMERGSVTSDKVAKGYFLSSLEIEFIAKMQLMHPHTVRDGGREMEFGSRLATIVVTAEKDGSIGLQEYQVSNQCMALVKGGYILPTEDPRRFLATRDIFYRTKAEEAMVKADPYLPGEFFLVKLTHGCKPNPLFRSIDFIPKKFGDRKMAEYFGGDFSMERFSNFTLLTRIQGVFSNWKDLLKCIVERDEDKFRAISSSEDFKSFVSSMERYRSVGWECKMCTFINEKNSCTCEMCNSTRD</sequence>
<dbReference type="GO" id="GO:0048471">
    <property type="term" value="C:perinuclear region of cytoplasm"/>
    <property type="evidence" value="ECO:0007669"/>
    <property type="project" value="UniProtKB-SubCell"/>
</dbReference>
<dbReference type="GO" id="GO:0031625">
    <property type="term" value="F:ubiquitin protein ligase binding"/>
    <property type="evidence" value="ECO:0007669"/>
    <property type="project" value="TreeGrafter"/>
</dbReference>
<dbReference type="VEuPathDB" id="MicrosporidiaDB:AEWD_070730"/>
<protein>
    <recommendedName>
        <fullName evidence="3">Nuclear protein localization protein 4</fullName>
    </recommendedName>
</protein>
<dbReference type="VEuPathDB" id="MicrosporidiaDB:AEWR_070720"/>
<dbReference type="GO" id="GO:0031965">
    <property type="term" value="C:nuclear membrane"/>
    <property type="evidence" value="ECO:0007669"/>
    <property type="project" value="UniProtKB-SubCell"/>
</dbReference>
<keyword evidence="4" id="KW-0479">Metal-binding</keyword>
<evidence type="ECO:0000313" key="9">
    <source>
        <dbReference type="EMBL" id="AGE95800.1"/>
    </source>
</evidence>
<dbReference type="Pfam" id="PF05020">
    <property type="entry name" value="zf-NPL4"/>
    <property type="match status" value="1"/>
</dbReference>
<evidence type="ECO:0000256" key="6">
    <source>
        <dbReference type="ARBA" id="ARBA00022833"/>
    </source>
</evidence>
<dbReference type="InterPro" id="IPR007717">
    <property type="entry name" value="NPL4_C"/>
</dbReference>
<dbReference type="Gene3D" id="2.30.30.380">
    <property type="entry name" value="Zn-finger domain of Sec23/24"/>
    <property type="match status" value="1"/>
</dbReference>
<reference evidence="9" key="1">
    <citation type="journal article" date="2013" name="Eukaryot. Cell">
        <title>Extremely Reduced Levels of Heterozygosity in the Vertebrate Pathogen Encephalitozoon cuniculi.</title>
        <authorList>
            <person name="Selman M."/>
            <person name="Sak B."/>
            <person name="Kvac M."/>
            <person name="Farinelli L."/>
            <person name="Weiss L.M."/>
            <person name="Corradi N."/>
        </authorList>
    </citation>
    <scope>NUCLEOTIDE SEQUENCE</scope>
</reference>
<dbReference type="PROSITE" id="PS01358">
    <property type="entry name" value="ZF_RANBP2_1"/>
    <property type="match status" value="1"/>
</dbReference>
<dbReference type="InterPro" id="IPR036443">
    <property type="entry name" value="Znf_RanBP2_sf"/>
</dbReference>
<evidence type="ECO:0000256" key="7">
    <source>
        <dbReference type="PROSITE-ProRule" id="PRU00322"/>
    </source>
</evidence>
<evidence type="ECO:0000259" key="8">
    <source>
        <dbReference type="PROSITE" id="PS50199"/>
    </source>
</evidence>
<keyword evidence="5 7" id="KW-0863">Zinc-finger</keyword>
<dbReference type="GO" id="GO:0006511">
    <property type="term" value="P:ubiquitin-dependent protein catabolic process"/>
    <property type="evidence" value="ECO:0007669"/>
    <property type="project" value="InterPro"/>
</dbReference>
<dbReference type="EMBL" id="KC513610">
    <property type="protein sequence ID" value="AGE95800.1"/>
    <property type="molecule type" value="Genomic_DNA"/>
</dbReference>
<evidence type="ECO:0000256" key="2">
    <source>
        <dbReference type="ARBA" id="ARBA00004556"/>
    </source>
</evidence>
<evidence type="ECO:0000256" key="3">
    <source>
        <dbReference type="ARBA" id="ARBA00019709"/>
    </source>
</evidence>
<dbReference type="InterPro" id="IPR016563">
    <property type="entry name" value="Npl4"/>
</dbReference>
<dbReference type="PANTHER" id="PTHR12710:SF0">
    <property type="entry name" value="NUCLEAR PROTEIN LOCALIZATION PROTEIN 4 HOMOLOG"/>
    <property type="match status" value="1"/>
</dbReference>
<dbReference type="VEuPathDB" id="MicrosporidiaDB:M970_070720"/>
<accession>M1K9H7</accession>
<gene>
    <name evidence="9" type="ORF">ECU07_0770</name>
</gene>
<dbReference type="PANTHER" id="PTHR12710">
    <property type="entry name" value="NUCLEAR PROTEIN LOCALIZATION 4"/>
    <property type="match status" value="1"/>
</dbReference>
<dbReference type="GO" id="GO:0043130">
    <property type="term" value="F:ubiquitin binding"/>
    <property type="evidence" value="ECO:0007669"/>
    <property type="project" value="TreeGrafter"/>
</dbReference>
<dbReference type="InterPro" id="IPR001876">
    <property type="entry name" value="Znf_RanBP2"/>
</dbReference>
<keyword evidence="6" id="KW-0862">Zinc</keyword>
<dbReference type="PIRSF" id="PIRSF010052">
    <property type="entry name" value="Polyub_prc_Npl4"/>
    <property type="match status" value="1"/>
</dbReference>